<proteinExistence type="predicted"/>
<evidence type="ECO:0000313" key="2">
    <source>
        <dbReference type="Proteomes" id="UP000245488"/>
    </source>
</evidence>
<sequence>MKILHRPSDFSYENSNAAVYRCILRHFFAKKQKSIKRNFVKKQKSIKRKQEDSKITIEI</sequence>
<dbReference type="Proteomes" id="UP000245488">
    <property type="component" value="Chromosome"/>
</dbReference>
<name>A0A317FZQ2_BUTFI</name>
<reference evidence="1 2" key="1">
    <citation type="submission" date="2017-09" db="EMBL/GenBank/DDBJ databases">
        <title>High-quality draft genome sequence of Butyrivibrio fibrisolvens INBov1, isolated from cow rumen.</title>
        <authorList>
            <person name="Rodriguez Hernaez J."/>
            <person name="Rivarola M."/>
            <person name="Paniego N."/>
            <person name="Cravero S."/>
            <person name="Ceron Cucchi M."/>
            <person name="Martinez M.C."/>
        </authorList>
    </citation>
    <scope>NUCLEOTIDE SEQUENCE [LARGE SCALE GENOMIC DNA]</scope>
    <source>
        <strain evidence="1 2">INBov1</strain>
    </source>
</reference>
<dbReference type="AlphaFoldDB" id="A0A317FZQ2"/>
<evidence type="ECO:0000313" key="1">
    <source>
        <dbReference type="EMBL" id="PWT27188.1"/>
    </source>
</evidence>
<organism evidence="1 2">
    <name type="scientific">Butyrivibrio fibrisolvens</name>
    <dbReference type="NCBI Taxonomy" id="831"/>
    <lineage>
        <taxon>Bacteria</taxon>
        <taxon>Bacillati</taxon>
        <taxon>Bacillota</taxon>
        <taxon>Clostridia</taxon>
        <taxon>Lachnospirales</taxon>
        <taxon>Lachnospiraceae</taxon>
        <taxon>Butyrivibrio</taxon>
    </lineage>
</organism>
<comment type="caution">
    <text evidence="1">The sequence shown here is derived from an EMBL/GenBank/DDBJ whole genome shotgun (WGS) entry which is preliminary data.</text>
</comment>
<gene>
    <name evidence="1" type="ORF">CPT75_08775</name>
</gene>
<protein>
    <submittedName>
        <fullName evidence="1">Uncharacterized protein</fullName>
    </submittedName>
</protein>
<keyword evidence="2" id="KW-1185">Reference proteome</keyword>
<dbReference type="EMBL" id="NXNG01000001">
    <property type="protein sequence ID" value="PWT27188.1"/>
    <property type="molecule type" value="Genomic_DNA"/>
</dbReference>
<accession>A0A317FZQ2</accession>